<dbReference type="GeneID" id="106177174"/>
<dbReference type="InParanoid" id="A0A1S3JY59"/>
<dbReference type="RefSeq" id="XP_013415318.1">
    <property type="nucleotide sequence ID" value="XM_013559864.1"/>
</dbReference>
<feature type="region of interest" description="Disordered" evidence="1">
    <location>
        <begin position="50"/>
        <end position="81"/>
    </location>
</feature>
<feature type="chain" id="PRO_5010335498" evidence="2">
    <location>
        <begin position="22"/>
        <end position="259"/>
    </location>
</feature>
<feature type="signal peptide" evidence="2">
    <location>
        <begin position="1"/>
        <end position="21"/>
    </location>
</feature>
<protein>
    <submittedName>
        <fullName evidence="4">Uncharacterized protein LOC106177174</fullName>
    </submittedName>
</protein>
<feature type="region of interest" description="Disordered" evidence="1">
    <location>
        <begin position="98"/>
        <end position="134"/>
    </location>
</feature>
<gene>
    <name evidence="4" type="primary">LOC106177174</name>
</gene>
<organism evidence="3 4">
    <name type="scientific">Lingula anatina</name>
    <name type="common">Brachiopod</name>
    <name type="synonym">Lingula unguis</name>
    <dbReference type="NCBI Taxonomy" id="7574"/>
    <lineage>
        <taxon>Eukaryota</taxon>
        <taxon>Metazoa</taxon>
        <taxon>Spiralia</taxon>
        <taxon>Lophotrochozoa</taxon>
        <taxon>Brachiopoda</taxon>
        <taxon>Linguliformea</taxon>
        <taxon>Lingulata</taxon>
        <taxon>Lingulida</taxon>
        <taxon>Linguloidea</taxon>
        <taxon>Lingulidae</taxon>
        <taxon>Lingula</taxon>
    </lineage>
</organism>
<keyword evidence="2" id="KW-0732">Signal</keyword>
<evidence type="ECO:0000313" key="4">
    <source>
        <dbReference type="RefSeq" id="XP_013415318.1"/>
    </source>
</evidence>
<dbReference type="Proteomes" id="UP000085678">
    <property type="component" value="Unplaced"/>
</dbReference>
<dbReference type="AlphaFoldDB" id="A0A1S3JY59"/>
<dbReference type="KEGG" id="lak:106177174"/>
<evidence type="ECO:0000256" key="1">
    <source>
        <dbReference type="SAM" id="MobiDB-lite"/>
    </source>
</evidence>
<evidence type="ECO:0000256" key="2">
    <source>
        <dbReference type="SAM" id="SignalP"/>
    </source>
</evidence>
<name>A0A1S3JY59_LINAN</name>
<proteinExistence type="predicted"/>
<reference evidence="4" key="1">
    <citation type="submission" date="2025-08" db="UniProtKB">
        <authorList>
            <consortium name="RefSeq"/>
        </authorList>
    </citation>
    <scope>IDENTIFICATION</scope>
    <source>
        <tissue evidence="4">Gonads</tissue>
    </source>
</reference>
<accession>A0A1S3JY59</accession>
<keyword evidence="3" id="KW-1185">Reference proteome</keyword>
<evidence type="ECO:0000313" key="3">
    <source>
        <dbReference type="Proteomes" id="UP000085678"/>
    </source>
</evidence>
<sequence length="259" mass="30423">MTTFLSTLVVLGLTDLNAVAGLIIRESYTLPPINYTHVPPIKYTLPPIKYTLPAPTEDTKPPPPPPPPTDDAGGFPENPDGAIFRTTLEDGTLIVTGFSSNQTTSPDGKPYPAEVHEHSKFPTQQPDSADDTHRQDRVCDTQLAPPYMVDKIGVILLVDQCRTVDYWITLWWVYWGNNWWPVMNYPWWGWHWYHWWYCLSSRCRAAIFEGSRLRFLCWRCRTEWGWKRVLIWYYKNLRWIWIRAPVGCCCDSRRPWWWC</sequence>